<sequence>MPYYSQPEKIPTLLEALNHQTVDQLKALAQLLPGGKIPTRKAELVSHVMERMQVKSLRSPRCRKIR</sequence>
<evidence type="ECO:0008006" key="3">
    <source>
        <dbReference type="Google" id="ProtNLM"/>
    </source>
</evidence>
<evidence type="ECO:0000313" key="2">
    <source>
        <dbReference type="Proteomes" id="UP001464891"/>
    </source>
</evidence>
<protein>
    <recommendedName>
        <fullName evidence="3">Rho termination factor N-terminal domain-containing protein</fullName>
    </recommendedName>
</protein>
<dbReference type="EMBL" id="JAMPKM010000013">
    <property type="protein sequence ID" value="MEP0819230.1"/>
    <property type="molecule type" value="Genomic_DNA"/>
</dbReference>
<dbReference type="Proteomes" id="UP001464891">
    <property type="component" value="Unassembled WGS sequence"/>
</dbReference>
<dbReference type="RefSeq" id="WP_190442935.1">
    <property type="nucleotide sequence ID" value="NZ_JAMPKM010000013.1"/>
</dbReference>
<reference evidence="1 2" key="1">
    <citation type="submission" date="2022-04" db="EMBL/GenBank/DDBJ databases">
        <title>Positive selection, recombination, and allopatry shape intraspecific diversity of widespread and dominant cyanobacteria.</title>
        <authorList>
            <person name="Wei J."/>
            <person name="Shu W."/>
            <person name="Hu C."/>
        </authorList>
    </citation>
    <scope>NUCLEOTIDE SEQUENCE [LARGE SCALE GENOMIC DNA]</scope>
    <source>
        <strain evidence="1 2">GB2-A4</strain>
    </source>
</reference>
<proteinExistence type="predicted"/>
<comment type="caution">
    <text evidence="1">The sequence shown here is derived from an EMBL/GenBank/DDBJ whole genome shotgun (WGS) entry which is preliminary data.</text>
</comment>
<keyword evidence="2" id="KW-1185">Reference proteome</keyword>
<name>A0ABV0JDS9_9CYAN</name>
<evidence type="ECO:0000313" key="1">
    <source>
        <dbReference type="EMBL" id="MEP0819230.1"/>
    </source>
</evidence>
<gene>
    <name evidence="1" type="ORF">NC998_19195</name>
</gene>
<accession>A0ABV0JDS9</accession>
<organism evidence="1 2">
    <name type="scientific">Trichocoleus desertorum GB2-A4</name>
    <dbReference type="NCBI Taxonomy" id="2933944"/>
    <lineage>
        <taxon>Bacteria</taxon>
        <taxon>Bacillati</taxon>
        <taxon>Cyanobacteriota</taxon>
        <taxon>Cyanophyceae</taxon>
        <taxon>Leptolyngbyales</taxon>
        <taxon>Trichocoleusaceae</taxon>
        <taxon>Trichocoleus</taxon>
    </lineage>
</organism>